<feature type="domain" description="FP protein C-terminal" evidence="2">
    <location>
        <begin position="284"/>
        <end position="336"/>
    </location>
</feature>
<organism evidence="4 5">
    <name type="scientific">Mythimna separata</name>
    <name type="common">Oriental armyworm</name>
    <name type="synonym">Pseudaletia separata</name>
    <dbReference type="NCBI Taxonomy" id="271217"/>
    <lineage>
        <taxon>Eukaryota</taxon>
        <taxon>Metazoa</taxon>
        <taxon>Ecdysozoa</taxon>
        <taxon>Arthropoda</taxon>
        <taxon>Hexapoda</taxon>
        <taxon>Insecta</taxon>
        <taxon>Pterygota</taxon>
        <taxon>Neoptera</taxon>
        <taxon>Endopterygota</taxon>
        <taxon>Lepidoptera</taxon>
        <taxon>Glossata</taxon>
        <taxon>Ditrysia</taxon>
        <taxon>Noctuoidea</taxon>
        <taxon>Noctuidae</taxon>
        <taxon>Noctuinae</taxon>
        <taxon>Hadenini</taxon>
        <taxon>Mythimna</taxon>
    </lineage>
</organism>
<evidence type="ECO:0000256" key="1">
    <source>
        <dbReference type="SAM" id="MobiDB-lite"/>
    </source>
</evidence>
<feature type="compositionally biased region" description="Polar residues" evidence="1">
    <location>
        <begin position="11"/>
        <end position="35"/>
    </location>
</feature>
<reference evidence="4" key="1">
    <citation type="submission" date="2023-03" db="EMBL/GenBank/DDBJ databases">
        <title>Chromosome-level genomes of two armyworms, Mythimna separata and Mythimna loreyi, provide insights into the biosynthesis and reception of sex pheromones.</title>
        <authorList>
            <person name="Zhao H."/>
        </authorList>
    </citation>
    <scope>NUCLEOTIDE SEQUENCE</scope>
    <source>
        <strain evidence="4">BeijingLab</strain>
        <tissue evidence="4">Pupa</tissue>
    </source>
</reference>
<feature type="region of interest" description="Disordered" evidence="1">
    <location>
        <begin position="1"/>
        <end position="35"/>
    </location>
</feature>
<protein>
    <recommendedName>
        <fullName evidence="2">FP protein C-terminal domain-containing protein</fullName>
    </recommendedName>
</protein>
<accession>A0AAD7YVG8</accession>
<evidence type="ECO:0000259" key="2">
    <source>
        <dbReference type="Pfam" id="PF25298"/>
    </source>
</evidence>
<evidence type="ECO:0000313" key="4">
    <source>
        <dbReference type="EMBL" id="KAJ8730406.1"/>
    </source>
</evidence>
<comment type="caution">
    <text evidence="4">The sequence shown here is derived from an EMBL/GenBank/DDBJ whole genome shotgun (WGS) entry which is preliminary data.</text>
</comment>
<sequence>MQRTPPKPTLIQGQSVSEPDLTSSTTKVGSNSDDFNITMRANKRSRLNDSPVNEPDPAVHPEFTAFKTELLEIFSKWKTGQKQLVTEDSLRHIIKQELGTTIKETIKELVADQLSSINERLDCFHNSLQFFNQKFEEIKSQLVERDSIIANLQADNERLKSNANDLTTRLGVVEQHLRESNIEINGIPEHKSENLANTLINLSAAIGSPLNDKDILQITRIAKLNKDSDRPRSVIAKLQSPRQRDTILAAVVNYNKKNPQDKLSSHHLGIAGHRAPVFVSEHLSPANKQLHAATRKLAKETSYKFVWIRNGRIFVRKDVDHDSIYIRNADTLKRLKNSPPLSVSSQSGN</sequence>
<evidence type="ECO:0000313" key="5">
    <source>
        <dbReference type="Proteomes" id="UP001231518"/>
    </source>
</evidence>
<name>A0AAD7YVG8_MYTSE</name>
<dbReference type="Pfam" id="PF25298">
    <property type="entry name" value="Baculo_FP_2nd"/>
    <property type="match status" value="1"/>
</dbReference>
<dbReference type="EMBL" id="JARGEI010000010">
    <property type="protein sequence ID" value="KAJ8724819.1"/>
    <property type="molecule type" value="Genomic_DNA"/>
</dbReference>
<dbReference type="EMBL" id="JARGEI010000006">
    <property type="protein sequence ID" value="KAJ8730406.1"/>
    <property type="molecule type" value="Genomic_DNA"/>
</dbReference>
<dbReference type="Proteomes" id="UP001231518">
    <property type="component" value="Chromosome 9"/>
</dbReference>
<dbReference type="PANTHER" id="PTHR11505">
    <property type="entry name" value="L1 TRANSPOSABLE ELEMENT-RELATED"/>
    <property type="match status" value="1"/>
</dbReference>
<proteinExistence type="predicted"/>
<dbReference type="InterPro" id="IPR004244">
    <property type="entry name" value="Transposase_22"/>
</dbReference>
<gene>
    <name evidence="3" type="ORF">PYW07_015777</name>
    <name evidence="4" type="ORF">PYW07_017444</name>
</gene>
<keyword evidence="5" id="KW-1185">Reference proteome</keyword>
<dbReference type="Proteomes" id="UP001231518">
    <property type="component" value="Chromosome 7"/>
</dbReference>
<dbReference type="InterPro" id="IPR057251">
    <property type="entry name" value="FP_C"/>
</dbReference>
<dbReference type="AlphaFoldDB" id="A0AAD7YVG8"/>
<evidence type="ECO:0000313" key="3">
    <source>
        <dbReference type="EMBL" id="KAJ8724819.1"/>
    </source>
</evidence>
<dbReference type="Gene3D" id="3.30.70.1820">
    <property type="entry name" value="L1 transposable element, RRM domain"/>
    <property type="match status" value="1"/>
</dbReference>